<name>A0A917EHS7_9RHOB</name>
<dbReference type="OrthoDB" id="214902at2"/>
<dbReference type="Proteomes" id="UP000606730">
    <property type="component" value="Unassembled WGS sequence"/>
</dbReference>
<dbReference type="RefSeq" id="WP_095597090.1">
    <property type="nucleotide sequence ID" value="NZ_BMKN01000001.1"/>
</dbReference>
<reference evidence="2" key="1">
    <citation type="journal article" date="2014" name="Int. J. Syst. Evol. Microbiol.">
        <title>Complete genome sequence of Corynebacterium casei LMG S-19264T (=DSM 44701T), isolated from a smear-ripened cheese.</title>
        <authorList>
            <consortium name="US DOE Joint Genome Institute (JGI-PGF)"/>
            <person name="Walter F."/>
            <person name="Albersmeier A."/>
            <person name="Kalinowski J."/>
            <person name="Ruckert C."/>
        </authorList>
    </citation>
    <scope>NUCLEOTIDE SEQUENCE</scope>
    <source>
        <strain evidence="2">CGMCC 1.16012</strain>
    </source>
</reference>
<evidence type="ECO:0000259" key="1">
    <source>
        <dbReference type="Pfam" id="PF04993"/>
    </source>
</evidence>
<comment type="caution">
    <text evidence="2">The sequence shown here is derived from an EMBL/GenBank/DDBJ whole genome shotgun (WGS) entry which is preliminary data.</text>
</comment>
<evidence type="ECO:0000313" key="3">
    <source>
        <dbReference type="Proteomes" id="UP000606730"/>
    </source>
</evidence>
<dbReference type="InterPro" id="IPR007076">
    <property type="entry name" value="TfoX_N"/>
</dbReference>
<organism evidence="2 3">
    <name type="scientific">Actibacterium pelagium</name>
    <dbReference type="NCBI Taxonomy" id="2029103"/>
    <lineage>
        <taxon>Bacteria</taxon>
        <taxon>Pseudomonadati</taxon>
        <taxon>Pseudomonadota</taxon>
        <taxon>Alphaproteobacteria</taxon>
        <taxon>Rhodobacterales</taxon>
        <taxon>Roseobacteraceae</taxon>
        <taxon>Actibacterium</taxon>
    </lineage>
</organism>
<reference evidence="2" key="2">
    <citation type="submission" date="2020-09" db="EMBL/GenBank/DDBJ databases">
        <authorList>
            <person name="Sun Q."/>
            <person name="Zhou Y."/>
        </authorList>
    </citation>
    <scope>NUCLEOTIDE SEQUENCE</scope>
    <source>
        <strain evidence="2">CGMCC 1.16012</strain>
    </source>
</reference>
<dbReference type="Pfam" id="PF04993">
    <property type="entry name" value="TfoX_N"/>
    <property type="match status" value="1"/>
</dbReference>
<evidence type="ECO:0000313" key="2">
    <source>
        <dbReference type="EMBL" id="GGE43868.1"/>
    </source>
</evidence>
<dbReference type="EMBL" id="BMKN01000001">
    <property type="protein sequence ID" value="GGE43868.1"/>
    <property type="molecule type" value="Genomic_DNA"/>
</dbReference>
<dbReference type="AlphaFoldDB" id="A0A917EHS7"/>
<dbReference type="SUPFAM" id="SSF159894">
    <property type="entry name" value="YgaC/TfoX-N like"/>
    <property type="match status" value="1"/>
</dbReference>
<proteinExistence type="predicted"/>
<dbReference type="Gene3D" id="3.30.1460.30">
    <property type="entry name" value="YgaC/TfoX-N like chaperone"/>
    <property type="match status" value="1"/>
</dbReference>
<accession>A0A917EHS7</accession>
<protein>
    <submittedName>
        <fullName evidence="2">Cold-shock protein</fullName>
    </submittedName>
</protein>
<feature type="domain" description="TfoX N-terminal" evidence="1">
    <location>
        <begin position="15"/>
        <end position="102"/>
    </location>
</feature>
<keyword evidence="3" id="KW-1185">Reference proteome</keyword>
<gene>
    <name evidence="2" type="ORF">GCM10011517_09440</name>
</gene>
<sequence>MAYDEGLATILRDDLTEMPGITEKKMFGGLCFLLNGNMLCGVHKDGAMFRVGKDNEAEAMAIDGAGPMEFTGRKMGGMIDVSDDGLVDDASRAEWLRLSLDFVKPMPAK</sequence>